<evidence type="ECO:0000313" key="4">
    <source>
        <dbReference type="Proteomes" id="UP000016930"/>
    </source>
</evidence>
<evidence type="ECO:0000256" key="1">
    <source>
        <dbReference type="SAM" id="MobiDB-lite"/>
    </source>
</evidence>
<proteinExistence type="predicted"/>
<organism evidence="3 4">
    <name type="scientific">Ceriporiopsis subvermispora (strain B)</name>
    <name type="common">White-rot fungus</name>
    <name type="synonym">Gelatoporia subvermispora</name>
    <dbReference type="NCBI Taxonomy" id="914234"/>
    <lineage>
        <taxon>Eukaryota</taxon>
        <taxon>Fungi</taxon>
        <taxon>Dikarya</taxon>
        <taxon>Basidiomycota</taxon>
        <taxon>Agaricomycotina</taxon>
        <taxon>Agaricomycetes</taxon>
        <taxon>Polyporales</taxon>
        <taxon>Gelatoporiaceae</taxon>
        <taxon>Gelatoporia</taxon>
    </lineage>
</organism>
<dbReference type="HOGENOM" id="CLU_1602486_0_0_1"/>
<evidence type="ECO:0000313" key="3">
    <source>
        <dbReference type="EMBL" id="EMD39477.1"/>
    </source>
</evidence>
<dbReference type="EMBL" id="KB445793">
    <property type="protein sequence ID" value="EMD39477.1"/>
    <property type="molecule type" value="Genomic_DNA"/>
</dbReference>
<protein>
    <submittedName>
        <fullName evidence="3">Uncharacterized protein</fullName>
    </submittedName>
</protein>
<keyword evidence="2" id="KW-1133">Transmembrane helix</keyword>
<feature type="compositionally biased region" description="Basic and acidic residues" evidence="1">
    <location>
        <begin position="150"/>
        <end position="166"/>
    </location>
</feature>
<gene>
    <name evidence="3" type="ORF">CERSUDRAFT_91985</name>
</gene>
<keyword evidence="4" id="KW-1185">Reference proteome</keyword>
<name>M2RLY9_CERS8</name>
<keyword evidence="2" id="KW-0812">Transmembrane</keyword>
<reference evidence="3 4" key="1">
    <citation type="journal article" date="2012" name="Proc. Natl. Acad. Sci. U.S.A.">
        <title>Comparative genomics of Ceriporiopsis subvermispora and Phanerochaete chrysosporium provide insight into selective ligninolysis.</title>
        <authorList>
            <person name="Fernandez-Fueyo E."/>
            <person name="Ruiz-Duenas F.J."/>
            <person name="Ferreira P."/>
            <person name="Floudas D."/>
            <person name="Hibbett D.S."/>
            <person name="Canessa P."/>
            <person name="Larrondo L.F."/>
            <person name="James T.Y."/>
            <person name="Seelenfreund D."/>
            <person name="Lobos S."/>
            <person name="Polanco R."/>
            <person name="Tello M."/>
            <person name="Honda Y."/>
            <person name="Watanabe T."/>
            <person name="Watanabe T."/>
            <person name="Ryu J.S."/>
            <person name="Kubicek C.P."/>
            <person name="Schmoll M."/>
            <person name="Gaskell J."/>
            <person name="Hammel K.E."/>
            <person name="St John F.J."/>
            <person name="Vanden Wymelenberg A."/>
            <person name="Sabat G."/>
            <person name="Splinter BonDurant S."/>
            <person name="Syed K."/>
            <person name="Yadav J.S."/>
            <person name="Doddapaneni H."/>
            <person name="Subramanian V."/>
            <person name="Lavin J.L."/>
            <person name="Oguiza J.A."/>
            <person name="Perez G."/>
            <person name="Pisabarro A.G."/>
            <person name="Ramirez L."/>
            <person name="Santoyo F."/>
            <person name="Master E."/>
            <person name="Coutinho P.M."/>
            <person name="Henrissat B."/>
            <person name="Lombard V."/>
            <person name="Magnuson J.K."/>
            <person name="Kuees U."/>
            <person name="Hori C."/>
            <person name="Igarashi K."/>
            <person name="Samejima M."/>
            <person name="Held B.W."/>
            <person name="Barry K.W."/>
            <person name="LaButti K.M."/>
            <person name="Lapidus A."/>
            <person name="Lindquist E.A."/>
            <person name="Lucas S.M."/>
            <person name="Riley R."/>
            <person name="Salamov A.A."/>
            <person name="Hoffmeister D."/>
            <person name="Schwenk D."/>
            <person name="Hadar Y."/>
            <person name="Yarden O."/>
            <person name="de Vries R.P."/>
            <person name="Wiebenga A."/>
            <person name="Stenlid J."/>
            <person name="Eastwood D."/>
            <person name="Grigoriev I.V."/>
            <person name="Berka R.M."/>
            <person name="Blanchette R.A."/>
            <person name="Kersten P."/>
            <person name="Martinez A.T."/>
            <person name="Vicuna R."/>
            <person name="Cullen D."/>
        </authorList>
    </citation>
    <scope>NUCLEOTIDE SEQUENCE [LARGE SCALE GENOMIC DNA]</scope>
    <source>
        <strain evidence="3 4">B</strain>
    </source>
</reference>
<dbReference type="Proteomes" id="UP000016930">
    <property type="component" value="Unassembled WGS sequence"/>
</dbReference>
<feature type="region of interest" description="Disordered" evidence="1">
    <location>
        <begin position="116"/>
        <end position="166"/>
    </location>
</feature>
<feature type="transmembrane region" description="Helical" evidence="2">
    <location>
        <begin position="12"/>
        <end position="30"/>
    </location>
</feature>
<keyword evidence="2" id="KW-0472">Membrane</keyword>
<feature type="transmembrane region" description="Helical" evidence="2">
    <location>
        <begin position="36"/>
        <end position="57"/>
    </location>
</feature>
<accession>M2RLY9</accession>
<dbReference type="AlphaFoldDB" id="M2RLY9"/>
<sequence length="166" mass="18624">MSYACRDQRARLIGTVYFMIVLSINIIQTAGNATNIFTNTVVFNTPITSIIISRFLLNLRGVAYKQRGDGIDDSCPPFVMEQNNHEHEHDRPGSDNLRFASFIGNMGAELYYAGEDYDDKDHRNPSNVESDPEGINLQEHRDIQIGPQEDSSKITLPDRGKTSSTV</sequence>
<evidence type="ECO:0000256" key="2">
    <source>
        <dbReference type="SAM" id="Phobius"/>
    </source>
</evidence>